<name>F7PQY2_9EURY</name>
<sequence length="89" mass="9106">MSKATPIRGRRVILGLYLAVVAIAGVMGAVLGATRPDIVEPELFGVLALPANTLGMAVYGMLTVGLALGVLLAAVSYVAGRFDSHDPAQ</sequence>
<dbReference type="EMBL" id="AFNT02000068">
    <property type="protein sequence ID" value="ERJ04602.1"/>
    <property type="molecule type" value="Genomic_DNA"/>
</dbReference>
<dbReference type="AlphaFoldDB" id="F7PQY2"/>
<reference evidence="2 5" key="3">
    <citation type="journal article" date="2014" name="Environ. Microbiol.">
        <title>Halorhabdus tiamatea: proteogenomics and glycosidase activity measurements identify the first cultivated euryarchaeon from a deep-sea anoxic brine lake as potential polysaccharide degrader.</title>
        <authorList>
            <person name="Werner J."/>
            <person name="Ferrer M."/>
            <person name="Michel G."/>
            <person name="Mann A.J."/>
            <person name="Huang S."/>
            <person name="Juarez S."/>
            <person name="Ciordia S."/>
            <person name="Albar J.P."/>
            <person name="Alcaide M."/>
            <person name="La Cono V."/>
            <person name="Yakimov M.M."/>
            <person name="Antunes A."/>
            <person name="Taborda M."/>
            <person name="Da Costa M.S."/>
            <person name="Amann R.I."/>
            <person name="Gloeckner F.O."/>
            <person name="Golyshina O.V."/>
            <person name="Golyshin P.N."/>
            <person name="Teeling H."/>
        </authorList>
    </citation>
    <scope>NUCLEOTIDE SEQUENCE [LARGE SCALE GENOMIC DNA]</scope>
    <source>
        <strain evidence="5">SARL4B</strain>
        <strain evidence="2">Type strain: SARL4B</strain>
    </source>
</reference>
<accession>F7PQY2</accession>
<evidence type="ECO:0000256" key="1">
    <source>
        <dbReference type="SAM" id="Phobius"/>
    </source>
</evidence>
<keyword evidence="1" id="KW-0472">Membrane</keyword>
<evidence type="ECO:0000313" key="2">
    <source>
        <dbReference type="EMBL" id="CCQ34895.1"/>
    </source>
</evidence>
<evidence type="ECO:0000313" key="5">
    <source>
        <dbReference type="Proteomes" id="UP000015381"/>
    </source>
</evidence>
<protein>
    <submittedName>
        <fullName evidence="3">Cox cluster protein</fullName>
    </submittedName>
</protein>
<dbReference type="GeneID" id="23798661"/>
<dbReference type="Pfam" id="PF24364">
    <property type="entry name" value="DUF7520"/>
    <property type="match status" value="1"/>
</dbReference>
<dbReference type="InterPro" id="IPR055942">
    <property type="entry name" value="DUF7520"/>
</dbReference>
<reference evidence="3 4" key="1">
    <citation type="journal article" date="2011" name="J. Bacteriol.">
        <title>Genome sequence of Halorhabdus tiamatea, the first archaeon isolated from a deep-sea anoxic brine lake.</title>
        <authorList>
            <person name="Antunes A."/>
            <person name="Alam I."/>
            <person name="Bajic V.B."/>
            <person name="Stingl U."/>
        </authorList>
    </citation>
    <scope>NUCLEOTIDE SEQUENCE [LARGE SCALE GENOMIC DNA]</scope>
    <source>
        <strain evidence="3 4">SARL4B</strain>
    </source>
</reference>
<dbReference type="RefSeq" id="WP_008525309.1">
    <property type="nucleotide sequence ID" value="NC_021921.1"/>
</dbReference>
<evidence type="ECO:0000313" key="3">
    <source>
        <dbReference type="EMBL" id="ERJ04602.1"/>
    </source>
</evidence>
<dbReference type="Proteomes" id="UP000003861">
    <property type="component" value="Unassembled WGS sequence"/>
</dbReference>
<feature type="transmembrane region" description="Helical" evidence="1">
    <location>
        <begin position="54"/>
        <end position="79"/>
    </location>
</feature>
<reference evidence="3 4" key="2">
    <citation type="journal article" date="2013" name="PLoS ONE">
        <title>INDIGO - INtegrated Data Warehouse of MIcrobial GenOmes with Examples from the Red Sea Extremophiles.</title>
        <authorList>
            <person name="Alam I."/>
            <person name="Antunes A."/>
            <person name="Kamau A.A."/>
            <person name="Ba Alawi W."/>
            <person name="Kalkatawi M."/>
            <person name="Stingl U."/>
            <person name="Bajic V.B."/>
        </authorList>
    </citation>
    <scope>NUCLEOTIDE SEQUENCE [LARGE SCALE GENOMIC DNA]</scope>
    <source>
        <strain evidence="3 4">SARL4B</strain>
    </source>
</reference>
<keyword evidence="5" id="KW-1185">Reference proteome</keyword>
<proteinExistence type="predicted"/>
<dbReference type="eggNOG" id="arCOG06260">
    <property type="taxonomic scope" value="Archaea"/>
</dbReference>
<dbReference type="KEGG" id="hti:HTIA_2793"/>
<evidence type="ECO:0000313" key="4">
    <source>
        <dbReference type="Proteomes" id="UP000003861"/>
    </source>
</evidence>
<organism evidence="3 4">
    <name type="scientific">Halorhabdus tiamatea SARL4B</name>
    <dbReference type="NCBI Taxonomy" id="1033806"/>
    <lineage>
        <taxon>Archaea</taxon>
        <taxon>Methanobacteriati</taxon>
        <taxon>Methanobacteriota</taxon>
        <taxon>Stenosarchaea group</taxon>
        <taxon>Halobacteria</taxon>
        <taxon>Halobacteriales</taxon>
        <taxon>Haloarculaceae</taxon>
        <taxon>Halorhabdus</taxon>
    </lineage>
</organism>
<dbReference type="EMBL" id="HF571520">
    <property type="protein sequence ID" value="CCQ34895.1"/>
    <property type="molecule type" value="Genomic_DNA"/>
</dbReference>
<keyword evidence="1" id="KW-1133">Transmembrane helix</keyword>
<keyword evidence="1" id="KW-0812">Transmembrane</keyword>
<feature type="transmembrane region" description="Helical" evidence="1">
    <location>
        <begin position="12"/>
        <end position="34"/>
    </location>
</feature>
<dbReference type="HOGENOM" id="CLU_161118_1_1_2"/>
<gene>
    <name evidence="3" type="ORF">HLRTI_003449</name>
    <name evidence="2" type="ORF">HTIA_2793</name>
</gene>
<dbReference type="Proteomes" id="UP000015381">
    <property type="component" value="Chromosome I"/>
</dbReference>